<keyword evidence="15" id="KW-1185">Reference proteome</keyword>
<dbReference type="Gene3D" id="3.40.1110.10">
    <property type="entry name" value="Calcium-transporting ATPase, cytoplasmic domain N"/>
    <property type="match status" value="1"/>
</dbReference>
<dbReference type="PANTHER" id="PTHR43294">
    <property type="entry name" value="SODIUM/POTASSIUM-TRANSPORTING ATPASE SUBUNIT ALPHA"/>
    <property type="match status" value="1"/>
</dbReference>
<evidence type="ECO:0000256" key="12">
    <source>
        <dbReference type="SAM" id="Phobius"/>
    </source>
</evidence>
<dbReference type="SUPFAM" id="SSF81653">
    <property type="entry name" value="Calcium ATPase, transduction domain A"/>
    <property type="match status" value="1"/>
</dbReference>
<dbReference type="InterPro" id="IPR050510">
    <property type="entry name" value="Cation_transp_ATPase_P-type"/>
</dbReference>
<dbReference type="Gene3D" id="3.40.50.1000">
    <property type="entry name" value="HAD superfamily/HAD-like"/>
    <property type="match status" value="1"/>
</dbReference>
<dbReference type="FunFam" id="3.40.50.1000:FF:000028">
    <property type="entry name" value="Calcium-transporting P-type ATPase, putative"/>
    <property type="match status" value="1"/>
</dbReference>
<gene>
    <name evidence="14" type="ORF">SAMN02745220_03124</name>
</gene>
<feature type="transmembrane region" description="Helical" evidence="12">
    <location>
        <begin position="862"/>
        <end position="879"/>
    </location>
</feature>
<evidence type="ECO:0000256" key="4">
    <source>
        <dbReference type="ARBA" id="ARBA00022553"/>
    </source>
</evidence>
<dbReference type="GO" id="GO:0016887">
    <property type="term" value="F:ATP hydrolysis activity"/>
    <property type="evidence" value="ECO:0007669"/>
    <property type="project" value="InterPro"/>
</dbReference>
<dbReference type="RefSeq" id="WP_073614592.1">
    <property type="nucleotide sequence ID" value="NZ_FRFE01000016.1"/>
</dbReference>
<feature type="domain" description="Cation-transporting P-type ATPase N-terminal" evidence="13">
    <location>
        <begin position="7"/>
        <end position="80"/>
    </location>
</feature>
<dbReference type="InterPro" id="IPR008250">
    <property type="entry name" value="ATPase_P-typ_transduc_dom_A_sf"/>
</dbReference>
<feature type="transmembrane region" description="Helical" evidence="12">
    <location>
        <begin position="60"/>
        <end position="81"/>
    </location>
</feature>
<evidence type="ECO:0000256" key="2">
    <source>
        <dbReference type="ARBA" id="ARBA00005675"/>
    </source>
</evidence>
<dbReference type="SFLD" id="SFLDG00002">
    <property type="entry name" value="C1.7:_P-type_atpase_like"/>
    <property type="match status" value="1"/>
</dbReference>
<dbReference type="PROSITE" id="PS00154">
    <property type="entry name" value="ATPASE_E1_E2"/>
    <property type="match status" value="1"/>
</dbReference>
<comment type="subcellular location">
    <subcellularLocation>
        <location evidence="1">Cell membrane</location>
        <topology evidence="1">Multi-pass membrane protein</topology>
    </subcellularLocation>
</comment>
<evidence type="ECO:0000256" key="8">
    <source>
        <dbReference type="ARBA" id="ARBA00022842"/>
    </source>
</evidence>
<dbReference type="Pfam" id="PF00689">
    <property type="entry name" value="Cation_ATPase_C"/>
    <property type="match status" value="1"/>
</dbReference>
<feature type="transmembrane region" description="Helical" evidence="12">
    <location>
        <begin position="792"/>
        <end position="809"/>
    </location>
</feature>
<dbReference type="PANTHER" id="PTHR43294:SF21">
    <property type="entry name" value="CATION TRANSPORTING ATPASE"/>
    <property type="match status" value="1"/>
</dbReference>
<dbReference type="InterPro" id="IPR004014">
    <property type="entry name" value="ATPase_P-typ_cation-transptr_N"/>
</dbReference>
<comment type="similarity">
    <text evidence="2">Belongs to the cation transport ATPase (P-type) (TC 3.A.3) family. Type IIA subfamily.</text>
</comment>
<dbReference type="InterPro" id="IPR023299">
    <property type="entry name" value="ATPase_P-typ_cyto_dom_N"/>
</dbReference>
<dbReference type="InterPro" id="IPR023214">
    <property type="entry name" value="HAD_sf"/>
</dbReference>
<dbReference type="EMBL" id="FRFE01000016">
    <property type="protein sequence ID" value="SHO49872.1"/>
    <property type="molecule type" value="Genomic_DNA"/>
</dbReference>
<dbReference type="InterPro" id="IPR036412">
    <property type="entry name" value="HAD-like_sf"/>
</dbReference>
<evidence type="ECO:0000256" key="10">
    <source>
        <dbReference type="ARBA" id="ARBA00022989"/>
    </source>
</evidence>
<dbReference type="GO" id="GO:0005886">
    <property type="term" value="C:plasma membrane"/>
    <property type="evidence" value="ECO:0007669"/>
    <property type="project" value="UniProtKB-SubCell"/>
</dbReference>
<dbReference type="InterPro" id="IPR059000">
    <property type="entry name" value="ATPase_P-type_domA"/>
</dbReference>
<dbReference type="OrthoDB" id="5496529at2"/>
<dbReference type="InterPro" id="IPR023298">
    <property type="entry name" value="ATPase_P-typ_TM_dom_sf"/>
</dbReference>
<keyword evidence="8" id="KW-0460">Magnesium</keyword>
<organism evidence="14 15">
    <name type="scientific">Desulfopila aestuarii DSM 18488</name>
    <dbReference type="NCBI Taxonomy" id="1121416"/>
    <lineage>
        <taxon>Bacteria</taxon>
        <taxon>Pseudomonadati</taxon>
        <taxon>Thermodesulfobacteriota</taxon>
        <taxon>Desulfobulbia</taxon>
        <taxon>Desulfobulbales</taxon>
        <taxon>Desulfocapsaceae</taxon>
        <taxon>Desulfopila</taxon>
    </lineage>
</organism>
<keyword evidence="3" id="KW-1003">Cell membrane</keyword>
<dbReference type="Gene3D" id="2.70.150.10">
    <property type="entry name" value="Calcium-transporting ATPase, cytoplasmic transduction domain A"/>
    <property type="match status" value="1"/>
</dbReference>
<dbReference type="SFLD" id="SFLDF00027">
    <property type="entry name" value="p-type_atpase"/>
    <property type="match status" value="1"/>
</dbReference>
<keyword evidence="5 12" id="KW-0812">Transmembrane</keyword>
<dbReference type="SFLD" id="SFLDS00003">
    <property type="entry name" value="Haloacid_Dehalogenase"/>
    <property type="match status" value="1"/>
</dbReference>
<evidence type="ECO:0000256" key="11">
    <source>
        <dbReference type="ARBA" id="ARBA00023136"/>
    </source>
</evidence>
<dbReference type="SUPFAM" id="SSF81665">
    <property type="entry name" value="Calcium ATPase, transmembrane domain M"/>
    <property type="match status" value="1"/>
</dbReference>
<feature type="transmembrane region" description="Helical" evidence="12">
    <location>
        <begin position="87"/>
        <end position="107"/>
    </location>
</feature>
<accession>A0A1M7YB86</accession>
<dbReference type="STRING" id="1121416.SAMN02745220_03124"/>
<evidence type="ECO:0000313" key="15">
    <source>
        <dbReference type="Proteomes" id="UP000184603"/>
    </source>
</evidence>
<dbReference type="PRINTS" id="PR00121">
    <property type="entry name" value="NAKATPASE"/>
</dbReference>
<dbReference type="GO" id="GO:0005524">
    <property type="term" value="F:ATP binding"/>
    <property type="evidence" value="ECO:0007669"/>
    <property type="project" value="UniProtKB-KW"/>
</dbReference>
<evidence type="ECO:0000256" key="6">
    <source>
        <dbReference type="ARBA" id="ARBA00022741"/>
    </source>
</evidence>
<evidence type="ECO:0000256" key="9">
    <source>
        <dbReference type="ARBA" id="ARBA00022967"/>
    </source>
</evidence>
<dbReference type="SMART" id="SM00831">
    <property type="entry name" value="Cation_ATPase_N"/>
    <property type="match status" value="1"/>
</dbReference>
<dbReference type="InterPro" id="IPR044492">
    <property type="entry name" value="P_typ_ATPase_HD_dom"/>
</dbReference>
<dbReference type="Pfam" id="PF00690">
    <property type="entry name" value="Cation_ATPase_N"/>
    <property type="match status" value="1"/>
</dbReference>
<evidence type="ECO:0000256" key="5">
    <source>
        <dbReference type="ARBA" id="ARBA00022692"/>
    </source>
</evidence>
<sequence length="902" mass="98422">MNSRLFHIGRLVPDEVFAHLHSRSSGLRNDEVRERLAHVGPNRFDQPDRWKNLRRLARQFTNFFTLLLFLSAAICMVAHFVNPGESMNVLGWALFGVALLNAMFSFVQEYRAEKAMEALKNFLPQLVQVRRDDRVVEQNAEELVPGDVVLLAEGDKVPADLRLVESHDLQVDNSPLTGESMPCDLTSRESDTQAEEPENICFAGCTVVRGTGLGVVFATGIRTEFGKVAHLSQTIKRSSSPLERETSHMVRVLTIIACIMGVGFFLYGVLSGKPLWTNLVFMMGIIVANVPEGLLPTFTLSLAMGSLRMAKKNVLVKSLNAVESLGAVHVICSDKTGTLTLNRLAITQMVAAHSGEALSESEQQDLLRFALAASEVRETEAGLFGDALDVAVAAKCAGCGLDFHEVQAKIRHVFAFDVQKRRSAGVLETEHGSMFVVKGAFEAIQPMLVGERAAADQAESVMQKMAGQGLRVIAVAWRKMAAAEDERLAAPDPSLQDELEHNLALAGFIGIEDPVRPEVPRAVEKCRKAGIDIILITGDHQGTALAVAQRIGIAGEGDDADMLCLTGKILEKLSVTQLTEKINEGVRVFARTTPEQKMKIVTALQQLEKVVAMTGDGVNDAPALKAADVGIAMGRQGTDVARESAQIILLDDNFASIVAGIEEGRTVFMNIKKFTNYVLVSNGPEILPYLLYIVLPVPLALNVIQILSIDLGTDIIPSMGLGQEPPSAEVMEQPPRDLARGLLTPALLVHSYLFLGLLEGAWSLFLFFYVLVNGGWQYGVELPTDSPLYRSATGIALATILLMQIGNLIGRRYDLRSGLDLGLLTNKLILFGIVIQVFFSWATLYWPPVQKVLNTAPVSTGVYGLAWLGIILIFGSDYLRKRLVSARRKRTKVTPPPEPASF</sequence>
<keyword evidence="9" id="KW-1278">Translocase</keyword>
<dbReference type="InterPro" id="IPR001757">
    <property type="entry name" value="P_typ_ATPase"/>
</dbReference>
<dbReference type="SUPFAM" id="SSF56784">
    <property type="entry name" value="HAD-like"/>
    <property type="match status" value="1"/>
</dbReference>
<keyword evidence="11 12" id="KW-0472">Membrane</keyword>
<proteinExistence type="inferred from homology"/>
<evidence type="ECO:0000256" key="3">
    <source>
        <dbReference type="ARBA" id="ARBA00022475"/>
    </source>
</evidence>
<keyword evidence="4" id="KW-0597">Phosphoprotein</keyword>
<protein>
    <submittedName>
        <fullName evidence="14">Sodium/potassium-transporting ATPase subunit alpha</fullName>
    </submittedName>
</protein>
<keyword evidence="6" id="KW-0547">Nucleotide-binding</keyword>
<reference evidence="14 15" key="1">
    <citation type="submission" date="2016-12" db="EMBL/GenBank/DDBJ databases">
        <authorList>
            <person name="Song W.-J."/>
            <person name="Kurnit D.M."/>
        </authorList>
    </citation>
    <scope>NUCLEOTIDE SEQUENCE [LARGE SCALE GENOMIC DNA]</scope>
    <source>
        <strain evidence="14 15">DSM 18488</strain>
    </source>
</reference>
<keyword evidence="7" id="KW-0067">ATP-binding</keyword>
<feature type="transmembrane region" description="Helical" evidence="12">
    <location>
        <begin position="821"/>
        <end position="842"/>
    </location>
</feature>
<evidence type="ECO:0000259" key="13">
    <source>
        <dbReference type="SMART" id="SM00831"/>
    </source>
</evidence>
<dbReference type="FunFam" id="3.40.50.1000:FF:000001">
    <property type="entry name" value="Phospholipid-transporting ATPase IC"/>
    <property type="match status" value="1"/>
</dbReference>
<keyword evidence="10 12" id="KW-1133">Transmembrane helix</keyword>
<dbReference type="FunFam" id="2.70.150.10:FF:000160">
    <property type="entry name" value="Sarcoplasmic/endoplasmic reticulum calcium ATPase 1"/>
    <property type="match status" value="1"/>
</dbReference>
<dbReference type="InterPro" id="IPR006068">
    <property type="entry name" value="ATPase_P-typ_cation-transptr_C"/>
</dbReference>
<dbReference type="Pfam" id="PF00702">
    <property type="entry name" value="Hydrolase"/>
    <property type="match status" value="1"/>
</dbReference>
<dbReference type="NCBIfam" id="TIGR01494">
    <property type="entry name" value="ATPase_P-type"/>
    <property type="match status" value="2"/>
</dbReference>
<name>A0A1M7YB86_9BACT</name>
<feature type="transmembrane region" description="Helical" evidence="12">
    <location>
        <begin position="249"/>
        <end position="270"/>
    </location>
</feature>
<dbReference type="PRINTS" id="PR00119">
    <property type="entry name" value="CATATPASE"/>
</dbReference>
<evidence type="ECO:0000313" key="14">
    <source>
        <dbReference type="EMBL" id="SHO49872.1"/>
    </source>
</evidence>
<dbReference type="Pfam" id="PF00122">
    <property type="entry name" value="E1-E2_ATPase"/>
    <property type="match status" value="1"/>
</dbReference>
<evidence type="ECO:0000256" key="1">
    <source>
        <dbReference type="ARBA" id="ARBA00004651"/>
    </source>
</evidence>
<dbReference type="Gene3D" id="1.20.1110.10">
    <property type="entry name" value="Calcium-transporting ATPase, transmembrane domain"/>
    <property type="match status" value="1"/>
</dbReference>
<dbReference type="Proteomes" id="UP000184603">
    <property type="component" value="Unassembled WGS sequence"/>
</dbReference>
<feature type="transmembrane region" description="Helical" evidence="12">
    <location>
        <begin position="276"/>
        <end position="303"/>
    </location>
</feature>
<dbReference type="InterPro" id="IPR018303">
    <property type="entry name" value="ATPase_P-typ_P_site"/>
</dbReference>
<feature type="transmembrane region" description="Helical" evidence="12">
    <location>
        <begin position="752"/>
        <end position="772"/>
    </location>
</feature>
<dbReference type="AlphaFoldDB" id="A0A1M7YB86"/>
<evidence type="ECO:0000256" key="7">
    <source>
        <dbReference type="ARBA" id="ARBA00022840"/>
    </source>
</evidence>